<dbReference type="EMBL" id="FOGI01000015">
    <property type="protein sequence ID" value="SES45744.1"/>
    <property type="molecule type" value="Genomic_DNA"/>
</dbReference>
<dbReference type="InterPro" id="IPR036513">
    <property type="entry name" value="STAS_dom_sf"/>
</dbReference>
<dbReference type="Proteomes" id="UP000199051">
    <property type="component" value="Unassembled WGS sequence"/>
</dbReference>
<dbReference type="PROSITE" id="PS50801">
    <property type="entry name" value="STAS"/>
    <property type="match status" value="1"/>
</dbReference>
<organism evidence="2 3">
    <name type="scientific">Actinokineospora terrae</name>
    <dbReference type="NCBI Taxonomy" id="155974"/>
    <lineage>
        <taxon>Bacteria</taxon>
        <taxon>Bacillati</taxon>
        <taxon>Actinomycetota</taxon>
        <taxon>Actinomycetes</taxon>
        <taxon>Pseudonocardiales</taxon>
        <taxon>Pseudonocardiaceae</taxon>
        <taxon>Actinokineospora</taxon>
    </lineage>
</organism>
<dbReference type="Gene3D" id="3.30.750.24">
    <property type="entry name" value="STAS domain"/>
    <property type="match status" value="1"/>
</dbReference>
<dbReference type="AlphaFoldDB" id="A0A1H9XI06"/>
<dbReference type="STRING" id="155974.SAMN04487818_115142"/>
<dbReference type="InterPro" id="IPR058548">
    <property type="entry name" value="MlaB-like_STAS"/>
</dbReference>
<reference evidence="3" key="1">
    <citation type="submission" date="2016-10" db="EMBL/GenBank/DDBJ databases">
        <authorList>
            <person name="Varghese N."/>
            <person name="Submissions S."/>
        </authorList>
    </citation>
    <scope>NUCLEOTIDE SEQUENCE [LARGE SCALE GENOMIC DNA]</scope>
    <source>
        <strain evidence="3">DSM 44260</strain>
    </source>
</reference>
<dbReference type="RefSeq" id="WP_177215875.1">
    <property type="nucleotide sequence ID" value="NZ_FOGI01000015.1"/>
</dbReference>
<keyword evidence="3" id="KW-1185">Reference proteome</keyword>
<dbReference type="Pfam" id="PF13466">
    <property type="entry name" value="STAS_2"/>
    <property type="match status" value="1"/>
</dbReference>
<sequence>MALTFAKPDRRLDITVDRTGRHVTVAAAGRIDLATETPWHDQVMHACTATDDTTRVTVDLTEVTFLSWASTAVLLRAHRACQRRGRTLRVLACGPVLTGLHLTRLHEDITVTPTLRPVQTTRPRACSGWLIA</sequence>
<protein>
    <submittedName>
        <fullName evidence="2">Anti-anti-sigma factor</fullName>
    </submittedName>
</protein>
<proteinExistence type="predicted"/>
<accession>A0A1H9XI06</accession>
<dbReference type="SUPFAM" id="SSF52091">
    <property type="entry name" value="SpoIIaa-like"/>
    <property type="match status" value="1"/>
</dbReference>
<dbReference type="InterPro" id="IPR002645">
    <property type="entry name" value="STAS_dom"/>
</dbReference>
<evidence type="ECO:0000313" key="3">
    <source>
        <dbReference type="Proteomes" id="UP000199051"/>
    </source>
</evidence>
<evidence type="ECO:0000259" key="1">
    <source>
        <dbReference type="PROSITE" id="PS50801"/>
    </source>
</evidence>
<gene>
    <name evidence="2" type="ORF">SAMN04487818_115142</name>
</gene>
<evidence type="ECO:0000313" key="2">
    <source>
        <dbReference type="EMBL" id="SES45744.1"/>
    </source>
</evidence>
<dbReference type="CDD" id="cd07043">
    <property type="entry name" value="STAS_anti-anti-sigma_factors"/>
    <property type="match status" value="1"/>
</dbReference>
<name>A0A1H9XI06_9PSEU</name>
<feature type="domain" description="STAS" evidence="1">
    <location>
        <begin position="12"/>
        <end position="90"/>
    </location>
</feature>